<dbReference type="Proteomes" id="UP000276010">
    <property type="component" value="Unassembled WGS sequence"/>
</dbReference>
<accession>A0A426FJ87</accession>
<gene>
    <name evidence="1" type="ORF">EIM44_04900</name>
</gene>
<dbReference type="AlphaFoldDB" id="A0A426FJ87"/>
<name>A0A426FJ87_BIBTR</name>
<evidence type="ECO:0000313" key="2">
    <source>
        <dbReference type="Proteomes" id="UP000276010"/>
    </source>
</evidence>
<organism evidence="1 2">
    <name type="scientific">Bibersteinia trehalosi</name>
    <name type="common">Pasteurella trehalosi</name>
    <dbReference type="NCBI Taxonomy" id="47735"/>
    <lineage>
        <taxon>Bacteria</taxon>
        <taxon>Pseudomonadati</taxon>
        <taxon>Pseudomonadota</taxon>
        <taxon>Gammaproteobacteria</taxon>
        <taxon>Pasteurellales</taxon>
        <taxon>Pasteurellaceae</taxon>
        <taxon>Bibersteinia</taxon>
    </lineage>
</organism>
<dbReference type="EMBL" id="RRUC01000015">
    <property type="protein sequence ID" value="RRN04779.1"/>
    <property type="molecule type" value="Genomic_DNA"/>
</dbReference>
<protein>
    <submittedName>
        <fullName evidence="1">Uncharacterized protein</fullName>
    </submittedName>
</protein>
<reference evidence="1 2" key="1">
    <citation type="submission" date="2018-11" db="EMBL/GenBank/DDBJ databases">
        <title>Whole genome sequence of Bibersteinia trehalosi strain OADDL-BT1 an multidrug resistant pathogen isolate.</title>
        <authorList>
            <person name="Couger M."/>
            <person name="Ramachandran A."/>
        </authorList>
    </citation>
    <scope>NUCLEOTIDE SEQUENCE [LARGE SCALE GENOMIC DNA]</scope>
    <source>
        <strain evidence="1 2">OADDL-BT1</strain>
    </source>
</reference>
<comment type="caution">
    <text evidence="1">The sequence shown here is derived from an EMBL/GenBank/DDBJ whole genome shotgun (WGS) entry which is preliminary data.</text>
</comment>
<proteinExistence type="predicted"/>
<evidence type="ECO:0000313" key="1">
    <source>
        <dbReference type="EMBL" id="RRN04779.1"/>
    </source>
</evidence>
<sequence length="62" mass="7370">MAVLNRAYLASEINAERKNLQILHFLLGANQLARTKQKIFRQFMQHHDRFCELVRLQQQGTM</sequence>